<dbReference type="InterPro" id="IPR041492">
    <property type="entry name" value="HAD_2"/>
</dbReference>
<dbReference type="SUPFAM" id="SSF56784">
    <property type="entry name" value="HAD-like"/>
    <property type="match status" value="1"/>
</dbReference>
<reference evidence="1" key="1">
    <citation type="submission" date="2023-06" db="EMBL/GenBank/DDBJ databases">
        <authorList>
            <person name="Kurt Z."/>
        </authorList>
    </citation>
    <scope>NUCLEOTIDE SEQUENCE</scope>
</reference>
<dbReference type="InterPro" id="IPR036412">
    <property type="entry name" value="HAD-like_sf"/>
</dbReference>
<dbReference type="Pfam" id="PF13419">
    <property type="entry name" value="HAD_2"/>
    <property type="match status" value="1"/>
</dbReference>
<evidence type="ECO:0000313" key="3">
    <source>
        <dbReference type="Proteomes" id="UP001642409"/>
    </source>
</evidence>
<proteinExistence type="predicted"/>
<dbReference type="GO" id="GO:0016791">
    <property type="term" value="F:phosphatase activity"/>
    <property type="evidence" value="ECO:0007669"/>
    <property type="project" value="TreeGrafter"/>
</dbReference>
<keyword evidence="3" id="KW-1185">Reference proteome</keyword>
<dbReference type="Gene3D" id="3.40.50.1000">
    <property type="entry name" value="HAD superfamily/HAD-like"/>
    <property type="match status" value="1"/>
</dbReference>
<reference evidence="2 3" key="2">
    <citation type="submission" date="2024-07" db="EMBL/GenBank/DDBJ databases">
        <authorList>
            <person name="Akdeniz Z."/>
        </authorList>
    </citation>
    <scope>NUCLEOTIDE SEQUENCE [LARGE SCALE GENOMIC DNA]</scope>
</reference>
<accession>A0AA86P2L2</accession>
<dbReference type="AlphaFoldDB" id="A0AA86P2L2"/>
<dbReference type="SFLD" id="SFLDS00003">
    <property type="entry name" value="Haloacid_Dehalogenase"/>
    <property type="match status" value="1"/>
</dbReference>
<dbReference type="SFLD" id="SFLDG01129">
    <property type="entry name" value="C1.5:_HAD__Beta-PGM__Phosphata"/>
    <property type="match status" value="1"/>
</dbReference>
<dbReference type="EMBL" id="CAXDID020000005">
    <property type="protein sequence ID" value="CAL5974214.1"/>
    <property type="molecule type" value="Genomic_DNA"/>
</dbReference>
<dbReference type="PANTHER" id="PTHR18901">
    <property type="entry name" value="2-DEOXYGLUCOSE-6-PHOSPHATE PHOSPHATASE 2"/>
    <property type="match status" value="1"/>
</dbReference>
<protein>
    <submittedName>
        <fullName evidence="1">Beta-phosphoglucomutase</fullName>
    </submittedName>
</protein>
<dbReference type="Gene3D" id="1.10.150.240">
    <property type="entry name" value="Putative phosphatase, domain 2"/>
    <property type="match status" value="1"/>
</dbReference>
<comment type="caution">
    <text evidence="1">The sequence shown here is derived from an EMBL/GenBank/DDBJ whole genome shotgun (WGS) entry which is preliminary data.</text>
</comment>
<evidence type="ECO:0000313" key="1">
    <source>
        <dbReference type="EMBL" id="CAI9930466.1"/>
    </source>
</evidence>
<name>A0AA86P2L2_9EUKA</name>
<dbReference type="PANTHER" id="PTHR18901:SF38">
    <property type="entry name" value="PSEUDOURIDINE-5'-PHOSPHATASE"/>
    <property type="match status" value="1"/>
</dbReference>
<dbReference type="InterPro" id="IPR023198">
    <property type="entry name" value="PGP-like_dom2"/>
</dbReference>
<dbReference type="CDD" id="cd07505">
    <property type="entry name" value="HAD_BPGM-like"/>
    <property type="match status" value="1"/>
</dbReference>
<dbReference type="InterPro" id="IPR006439">
    <property type="entry name" value="HAD-SF_hydro_IA"/>
</dbReference>
<dbReference type="InterPro" id="IPR023214">
    <property type="entry name" value="HAD_sf"/>
</dbReference>
<gene>
    <name evidence="1" type="ORF">HINF_LOCUS18111</name>
    <name evidence="2" type="ORF">HINF_LOCUS2741</name>
</gene>
<evidence type="ECO:0000313" key="2">
    <source>
        <dbReference type="EMBL" id="CAL5974214.1"/>
    </source>
</evidence>
<organism evidence="1">
    <name type="scientific">Hexamita inflata</name>
    <dbReference type="NCBI Taxonomy" id="28002"/>
    <lineage>
        <taxon>Eukaryota</taxon>
        <taxon>Metamonada</taxon>
        <taxon>Diplomonadida</taxon>
        <taxon>Hexamitidae</taxon>
        <taxon>Hexamitinae</taxon>
        <taxon>Hexamita</taxon>
    </lineage>
</organism>
<dbReference type="EMBL" id="CATOUU010000464">
    <property type="protein sequence ID" value="CAI9930466.1"/>
    <property type="molecule type" value="Genomic_DNA"/>
</dbReference>
<dbReference type="Proteomes" id="UP001642409">
    <property type="component" value="Unassembled WGS sequence"/>
</dbReference>
<sequence>MTSKFQEIMKDKKAIVFDFDGTLIDSLNAWKNVDIAFFTKRNLHYDEHGYFNAIMGMNLQSCAEYTIKTYNLNETPEQIMAEWNASYEQLFCREITFYPKAKDFLNYLKQNKILFGIATAGPRKIFDLFFSNHSELKDDITFVSCDDVNTNKPDPTVYFECMKRMGFSPDECVVFEDSVTGLQGAVNTGSRVVCALTDQKKREEKIKLAHHYFEDYSELI</sequence>
<dbReference type="PRINTS" id="PR00413">
    <property type="entry name" value="HADHALOGNASE"/>
</dbReference>
<dbReference type="NCBIfam" id="TIGR01509">
    <property type="entry name" value="HAD-SF-IA-v3"/>
    <property type="match status" value="1"/>
</dbReference>